<comment type="subunit">
    <text evidence="12">Binds DNA as homodimer. Interacts with protein E1; this interaction greatly increases E1 DNA-binding activity. Interacts with protein L1; this interaction enhances E2-dependent replication and transcription activation. Interacts with protein L2; this interaction inhibits E2 transcriptional activity but not DNA replication function E2. Interacts with protein E7; this interaction inhibits E7 oncogenic activity. Interacts with host TAF1; this interaction modulates E2-dependent transcriptional regulation. Interacts with host BRD4; this interaction mediates E2 transcriptional activation function. Additionally, the interaction with host BRD4 on mitotic chromosomes mediates tethering of the viral genome. Interacts with host TOPBP1; this interaction is required for optimal viral DNA replication.</text>
</comment>
<comment type="similarity">
    <text evidence="12">Belongs to the papillomaviridae E2 protein family.</text>
</comment>
<dbReference type="SUPFAM" id="SSF51332">
    <property type="entry name" value="E2 regulatory, transactivation domain"/>
    <property type="match status" value="1"/>
</dbReference>
<proteinExistence type="inferred from homology"/>
<evidence type="ECO:0000256" key="10">
    <source>
        <dbReference type="ARBA" id="ARBA00023159"/>
    </source>
</evidence>
<dbReference type="HAMAP" id="MF_04001">
    <property type="entry name" value="PPV_E2"/>
    <property type="match status" value="1"/>
</dbReference>
<dbReference type="GO" id="GO:0000166">
    <property type="term" value="F:nucleotide binding"/>
    <property type="evidence" value="ECO:0007669"/>
    <property type="project" value="UniProtKB-UniRule"/>
</dbReference>
<feature type="domain" description="Papillomavirus E2 N-terminal" evidence="14">
    <location>
        <begin position="5"/>
        <end position="200"/>
    </location>
</feature>
<dbReference type="InterPro" id="IPR036050">
    <property type="entry name" value="Regulatory_protein_E2_N"/>
</dbReference>
<dbReference type="GO" id="GO:0006275">
    <property type="term" value="P:regulation of DNA replication"/>
    <property type="evidence" value="ECO:0007669"/>
    <property type="project" value="UniProtKB-UniRule"/>
</dbReference>
<keyword evidence="9 12" id="KW-0238">DNA-binding</keyword>
<dbReference type="Gene3D" id="3.30.70.330">
    <property type="match status" value="1"/>
</dbReference>
<comment type="caution">
    <text evidence="12">Lacks conserved residue(s) required for the propagation of feature annotation.</text>
</comment>
<keyword evidence="3 12" id="KW-0678">Repressor</keyword>
<feature type="compositionally biased region" description="Polar residues" evidence="13">
    <location>
        <begin position="222"/>
        <end position="235"/>
    </location>
</feature>
<evidence type="ECO:0000256" key="7">
    <source>
        <dbReference type="ARBA" id="ARBA00022705"/>
    </source>
</evidence>
<keyword evidence="5 12" id="KW-0597">Phosphoprotein</keyword>
<dbReference type="GO" id="GO:0006260">
    <property type="term" value="P:DNA replication"/>
    <property type="evidence" value="ECO:0007669"/>
    <property type="project" value="UniProtKB-KW"/>
</dbReference>
<evidence type="ECO:0000256" key="11">
    <source>
        <dbReference type="ARBA" id="ARBA00023163"/>
    </source>
</evidence>
<keyword evidence="7 12" id="KW-0235">DNA replication</keyword>
<protein>
    <recommendedName>
        <fullName evidence="12">Regulatory protein E2</fullName>
    </recommendedName>
</protein>
<keyword evidence="11 12" id="KW-0804">Transcription</keyword>
<dbReference type="EMBL" id="MH777341">
    <property type="protein sequence ID" value="AYA94508.1"/>
    <property type="molecule type" value="Genomic_DNA"/>
</dbReference>
<accession>A0A385PLL2</accession>
<dbReference type="GO" id="GO:0042025">
    <property type="term" value="C:host cell nucleus"/>
    <property type="evidence" value="ECO:0007669"/>
    <property type="project" value="UniProtKB-SubCell"/>
</dbReference>
<dbReference type="InterPro" id="IPR042504">
    <property type="entry name" value="Regulatory_protein_E2_N_2"/>
</dbReference>
<organism evidence="16">
    <name type="scientific">Human papillomavirus</name>
    <dbReference type="NCBI Taxonomy" id="10566"/>
    <lineage>
        <taxon>Viruses</taxon>
        <taxon>Monodnaviria</taxon>
        <taxon>Shotokuvirae</taxon>
        <taxon>Cossaviricota</taxon>
        <taxon>Papovaviricetes</taxon>
        <taxon>Zurhausenvirales</taxon>
        <taxon>Papillomaviridae</taxon>
    </lineage>
</organism>
<comment type="similarity">
    <text evidence="2">Belongs to the papillomaviridae E8^E2C protein family.</text>
</comment>
<evidence type="ECO:0000256" key="4">
    <source>
        <dbReference type="ARBA" id="ARBA00022518"/>
    </source>
</evidence>
<evidence type="ECO:0000256" key="1">
    <source>
        <dbReference type="ARBA" id="ARBA00004147"/>
    </source>
</evidence>
<keyword evidence="4 12" id="KW-0244">Early protein</keyword>
<dbReference type="InterPro" id="IPR001866">
    <property type="entry name" value="PPV_E2_N"/>
</dbReference>
<comment type="PTM">
    <text evidence="12">Phosphorylated.</text>
</comment>
<dbReference type="Gene3D" id="2.170.200.10">
    <property type="entry name" value="Papillomavirus E2 early protein domain"/>
    <property type="match status" value="1"/>
</dbReference>
<feature type="region of interest" description="DNA-binding domain" evidence="12">
    <location>
        <begin position="311"/>
        <end position="393"/>
    </location>
</feature>
<name>A0A385PLL2_9PAPI</name>
<dbReference type="Pfam" id="PF00508">
    <property type="entry name" value="PPV_E2_N"/>
    <property type="match status" value="1"/>
</dbReference>
<dbReference type="SUPFAM" id="SSF54957">
    <property type="entry name" value="Viral DNA-binding domain"/>
    <property type="match status" value="1"/>
</dbReference>
<dbReference type="GO" id="GO:0039693">
    <property type="term" value="P:viral DNA genome replication"/>
    <property type="evidence" value="ECO:0007669"/>
    <property type="project" value="UniProtKB-UniRule"/>
</dbReference>
<evidence type="ECO:0000256" key="3">
    <source>
        <dbReference type="ARBA" id="ARBA00022491"/>
    </source>
</evidence>
<comment type="function">
    <text evidence="12">Plays a role in the initiation of viral DNA replication. A dimer of E2 interacts with a dimer of E1 in order to improve specificity of E1 DNA binding activity. Once the complex recognizes and binds DNA at specific sites, the E2 dimer is removed from DNA. E2 also regulates viral transcription through binding to the E2RE response element (5'-ACCNNNNNNGGT-3') present in multiple copies in the regulatory regions of the viral genome. Activates or represses transcription depending on E2RE's position with regards to proximal promoter elements including the TATA-box. Repression occurs by sterically hindering the assembly of the transcription initiation complex.</text>
</comment>
<evidence type="ECO:0000256" key="13">
    <source>
        <dbReference type="SAM" id="MobiDB-lite"/>
    </source>
</evidence>
<evidence type="ECO:0000256" key="9">
    <source>
        <dbReference type="ARBA" id="ARBA00023125"/>
    </source>
</evidence>
<gene>
    <name evidence="12" type="primary">E2</name>
</gene>
<sequence>MNQADLTRRFDALEERLMNLYESEPHTLDEQIEVWETIRKQNILLFYGRKEGYKNFGLQPIPSLAVSEYKAKEAIQQVILLRSLKNSVFAREEWSLVDTSAELIHTPPRNTFKKQPYIVEVHYDNNPQNAFPYTNWSVLYVQDEHDNWFKTEGKVDVNGLFYEDLNGDKNYFVIFASDAPTYGSTGLWTVRYKNEIISNSAFASTSQDSFSGFSQGSDKGHVSSSKDTVSPAETSGRQESEEGRASSTTDARPLRVRRRGPEQGESTPRRRRRRLQKQHSPVSPGQVGRRYNLVPRTGLTRLERLTEEARDPPIIIVQGASNQLKCWRWRCKKSNAACRDYSTVFTWVNGNVTSKHTHRMLVAFDNIGQRNAFLANVHFPKDTTYSLGNLNNL</sequence>
<dbReference type="Gene3D" id="1.10.287.30">
    <property type="entry name" value="E2 (early) protein, N terminal domain, subdomain 1"/>
    <property type="match status" value="1"/>
</dbReference>
<dbReference type="InterPro" id="IPR012677">
    <property type="entry name" value="Nucleotide-bd_a/b_plait_sf"/>
</dbReference>
<evidence type="ECO:0000256" key="12">
    <source>
        <dbReference type="HAMAP-Rule" id="MF_04001"/>
    </source>
</evidence>
<feature type="compositionally biased region" description="Low complexity" evidence="13">
    <location>
        <begin position="206"/>
        <end position="217"/>
    </location>
</feature>
<comment type="subcellular location">
    <subcellularLocation>
        <location evidence="1 12">Host nucleus</location>
    </subcellularLocation>
</comment>
<keyword evidence="6 12" id="KW-1048">Host nucleus</keyword>
<evidence type="ECO:0000259" key="14">
    <source>
        <dbReference type="Pfam" id="PF00508"/>
    </source>
</evidence>
<evidence type="ECO:0000256" key="2">
    <source>
        <dbReference type="ARBA" id="ARBA00007794"/>
    </source>
</evidence>
<evidence type="ECO:0000313" key="16">
    <source>
        <dbReference type="EMBL" id="AYA94508.1"/>
    </source>
</evidence>
<dbReference type="GO" id="GO:0003677">
    <property type="term" value="F:DNA binding"/>
    <property type="evidence" value="ECO:0007669"/>
    <property type="project" value="UniProtKB-UniRule"/>
</dbReference>
<dbReference type="Pfam" id="PF00511">
    <property type="entry name" value="PPV_E2_C"/>
    <property type="match status" value="1"/>
</dbReference>
<keyword evidence="10 12" id="KW-0010">Activator</keyword>
<keyword evidence="8 12" id="KW-0805">Transcription regulation</keyword>
<reference evidence="16" key="1">
    <citation type="journal article" date="2018" name="Nat. Med.">
        <title>Expanded skin virome in DOCK8-deficient patients.</title>
        <authorList>
            <consortium name="NISC Comparative Sequencing Program"/>
            <person name="Tirosh O."/>
            <person name="Conlan S."/>
            <person name="Deming C."/>
            <person name="Lee-Lin S.Q."/>
            <person name="Huang X."/>
            <person name="Su H.C."/>
            <person name="Freeman A.F."/>
            <person name="Segre J.A."/>
            <person name="Kong H.H."/>
        </authorList>
    </citation>
    <scope>NUCLEOTIDE SEQUENCE</scope>
    <source>
        <strain evidence="16">HPV-mSK_200</strain>
    </source>
</reference>
<dbReference type="InterPro" id="IPR042503">
    <property type="entry name" value="Regulatory_protein_E2_N_1"/>
</dbReference>
<dbReference type="InterPro" id="IPR035975">
    <property type="entry name" value="E2/EBNA1_C_sf"/>
</dbReference>
<dbReference type="InterPro" id="IPR000427">
    <property type="entry name" value="Papillomavirus_E2_C"/>
</dbReference>
<evidence type="ECO:0000259" key="15">
    <source>
        <dbReference type="Pfam" id="PF00511"/>
    </source>
</evidence>
<evidence type="ECO:0000256" key="6">
    <source>
        <dbReference type="ARBA" id="ARBA00022562"/>
    </source>
</evidence>
<feature type="region of interest" description="Disordered" evidence="13">
    <location>
        <begin position="206"/>
        <end position="290"/>
    </location>
</feature>
<feature type="domain" description="Papillomavirus E2 C-terminal" evidence="15">
    <location>
        <begin position="313"/>
        <end position="390"/>
    </location>
</feature>
<dbReference type="GO" id="GO:0006351">
    <property type="term" value="P:DNA-templated transcription"/>
    <property type="evidence" value="ECO:0007669"/>
    <property type="project" value="UniProtKB-UniRule"/>
</dbReference>
<evidence type="ECO:0000256" key="5">
    <source>
        <dbReference type="ARBA" id="ARBA00022553"/>
    </source>
</evidence>
<dbReference type="GO" id="GO:0003700">
    <property type="term" value="F:DNA-binding transcription factor activity"/>
    <property type="evidence" value="ECO:0007669"/>
    <property type="project" value="UniProtKB-UniRule"/>
</dbReference>
<evidence type="ECO:0000256" key="8">
    <source>
        <dbReference type="ARBA" id="ARBA00023015"/>
    </source>
</evidence>
<dbReference type="InterPro" id="IPR033668">
    <property type="entry name" value="Reg_prot_E2"/>
</dbReference>